<dbReference type="Proteomes" id="UP001204144">
    <property type="component" value="Unassembled WGS sequence"/>
</dbReference>
<dbReference type="PROSITE" id="PS01124">
    <property type="entry name" value="HTH_ARAC_FAMILY_2"/>
    <property type="match status" value="1"/>
</dbReference>
<evidence type="ECO:0000313" key="6">
    <source>
        <dbReference type="Proteomes" id="UP001204144"/>
    </source>
</evidence>
<keyword evidence="2" id="KW-0238">DNA-binding</keyword>
<organism evidence="5 6">
    <name type="scientific">Lacihabitans soyangensis</name>
    <dbReference type="NCBI Taxonomy" id="869394"/>
    <lineage>
        <taxon>Bacteria</taxon>
        <taxon>Pseudomonadati</taxon>
        <taxon>Bacteroidota</taxon>
        <taxon>Cytophagia</taxon>
        <taxon>Cytophagales</taxon>
        <taxon>Leadbetterellaceae</taxon>
        <taxon>Lacihabitans</taxon>
    </lineage>
</organism>
<dbReference type="InterPro" id="IPR018060">
    <property type="entry name" value="HTH_AraC"/>
</dbReference>
<sequence length="286" mass="33474">MKVEFEIIAPDQGSSFKLINWRSENDRFFWHQHPEYEIIYVKKGSGKLHIGNHLGEYQEGEVMFLGPNLPHTGLGYGVIGEHEEIIVQLKDIFLGNDFMSIPEMEGIRKLFERAIFGISFSGDTRSKVAQKMEVLSQLTGLDRLISLLEILKILSQSAEFKILNSRDSRYDFRHQDEERINRIYNYVEENYTREIKIEDIAEIANLTVPSFCRYFKKMTHMTFTDFLNEFRINNACKLLHTNMGISDICFESGFNNISHFNKTFKHFKSKSPRDYRKEVLFVGSLN</sequence>
<dbReference type="Pfam" id="PF12833">
    <property type="entry name" value="HTH_18"/>
    <property type="match status" value="1"/>
</dbReference>
<dbReference type="InterPro" id="IPR011051">
    <property type="entry name" value="RmlC_Cupin_sf"/>
</dbReference>
<gene>
    <name evidence="5" type="ORF">EGI31_09245</name>
</gene>
<dbReference type="InterPro" id="IPR003313">
    <property type="entry name" value="AraC-bd"/>
</dbReference>
<evidence type="ECO:0000256" key="2">
    <source>
        <dbReference type="ARBA" id="ARBA00023125"/>
    </source>
</evidence>
<protein>
    <submittedName>
        <fullName evidence="5">AraC family transcriptional regulator</fullName>
    </submittedName>
</protein>
<dbReference type="SUPFAM" id="SSF46689">
    <property type="entry name" value="Homeodomain-like"/>
    <property type="match status" value="2"/>
</dbReference>
<dbReference type="PANTHER" id="PTHR43280">
    <property type="entry name" value="ARAC-FAMILY TRANSCRIPTIONAL REGULATOR"/>
    <property type="match status" value="1"/>
</dbReference>
<keyword evidence="1" id="KW-0805">Transcription regulation</keyword>
<comment type="caution">
    <text evidence="5">The sequence shown here is derived from an EMBL/GenBank/DDBJ whole genome shotgun (WGS) entry which is preliminary data.</text>
</comment>
<dbReference type="Gene3D" id="1.10.10.60">
    <property type="entry name" value="Homeodomain-like"/>
    <property type="match status" value="2"/>
</dbReference>
<dbReference type="SUPFAM" id="SSF51182">
    <property type="entry name" value="RmlC-like cupins"/>
    <property type="match status" value="1"/>
</dbReference>
<evidence type="ECO:0000259" key="4">
    <source>
        <dbReference type="PROSITE" id="PS01124"/>
    </source>
</evidence>
<dbReference type="InterPro" id="IPR009057">
    <property type="entry name" value="Homeodomain-like_sf"/>
</dbReference>
<keyword evidence="6" id="KW-1185">Reference proteome</keyword>
<dbReference type="GO" id="GO:0043565">
    <property type="term" value="F:sequence-specific DNA binding"/>
    <property type="evidence" value="ECO:0007669"/>
    <property type="project" value="InterPro"/>
</dbReference>
<dbReference type="PANTHER" id="PTHR43280:SF27">
    <property type="entry name" value="TRANSCRIPTIONAL REGULATOR MTLR"/>
    <property type="match status" value="1"/>
</dbReference>
<dbReference type="InterPro" id="IPR014710">
    <property type="entry name" value="RmlC-like_jellyroll"/>
</dbReference>
<reference evidence="5 6" key="1">
    <citation type="submission" date="2018-11" db="EMBL/GenBank/DDBJ databases">
        <title>Novel bacteria species description.</title>
        <authorList>
            <person name="Han J.-H."/>
        </authorList>
    </citation>
    <scope>NUCLEOTIDE SEQUENCE [LARGE SCALE GENOMIC DNA]</scope>
    <source>
        <strain evidence="5 6">KCTC23259</strain>
    </source>
</reference>
<proteinExistence type="predicted"/>
<dbReference type="GO" id="GO:0003700">
    <property type="term" value="F:DNA-binding transcription factor activity"/>
    <property type="evidence" value="ECO:0007669"/>
    <property type="project" value="InterPro"/>
</dbReference>
<dbReference type="AlphaFoldDB" id="A0AAE3H506"/>
<feature type="domain" description="HTH araC/xylS-type" evidence="4">
    <location>
        <begin position="181"/>
        <end position="278"/>
    </location>
</feature>
<evidence type="ECO:0000313" key="5">
    <source>
        <dbReference type="EMBL" id="MCP9763140.1"/>
    </source>
</evidence>
<dbReference type="SMART" id="SM00342">
    <property type="entry name" value="HTH_ARAC"/>
    <property type="match status" value="1"/>
</dbReference>
<dbReference type="Pfam" id="PF02311">
    <property type="entry name" value="AraC_binding"/>
    <property type="match status" value="1"/>
</dbReference>
<dbReference type="Gene3D" id="2.60.120.10">
    <property type="entry name" value="Jelly Rolls"/>
    <property type="match status" value="1"/>
</dbReference>
<name>A0AAE3H506_9BACT</name>
<evidence type="ECO:0000256" key="3">
    <source>
        <dbReference type="ARBA" id="ARBA00023163"/>
    </source>
</evidence>
<dbReference type="InterPro" id="IPR018062">
    <property type="entry name" value="HTH_AraC-typ_CS"/>
</dbReference>
<dbReference type="PROSITE" id="PS00041">
    <property type="entry name" value="HTH_ARAC_FAMILY_1"/>
    <property type="match status" value="1"/>
</dbReference>
<accession>A0AAE3H506</accession>
<dbReference type="RefSeq" id="WP_255036927.1">
    <property type="nucleotide sequence ID" value="NZ_RJUF01000021.1"/>
</dbReference>
<dbReference type="EMBL" id="RJUF01000021">
    <property type="protein sequence ID" value="MCP9763140.1"/>
    <property type="molecule type" value="Genomic_DNA"/>
</dbReference>
<evidence type="ECO:0000256" key="1">
    <source>
        <dbReference type="ARBA" id="ARBA00023015"/>
    </source>
</evidence>
<keyword evidence="3" id="KW-0804">Transcription</keyword>